<reference evidence="1 2" key="1">
    <citation type="submission" date="2022-03" db="EMBL/GenBank/DDBJ databases">
        <authorList>
            <person name="Brunel B."/>
        </authorList>
    </citation>
    <scope>NUCLEOTIDE SEQUENCE [LARGE SCALE GENOMIC DNA]</scope>
    <source>
        <strain evidence="1">STM5069sample</strain>
    </source>
</reference>
<accession>A0ABM9DP01</accession>
<organism evidence="1 2">
    <name type="scientific">Mesorhizobium escarrei</name>
    <dbReference type="NCBI Taxonomy" id="666018"/>
    <lineage>
        <taxon>Bacteria</taxon>
        <taxon>Pseudomonadati</taxon>
        <taxon>Pseudomonadota</taxon>
        <taxon>Alphaproteobacteria</taxon>
        <taxon>Hyphomicrobiales</taxon>
        <taxon>Phyllobacteriaceae</taxon>
        <taxon>Mesorhizobium</taxon>
    </lineage>
</organism>
<dbReference type="EMBL" id="CAKXZT010000112">
    <property type="protein sequence ID" value="CAH2398365.1"/>
    <property type="molecule type" value="Genomic_DNA"/>
</dbReference>
<keyword evidence="2" id="KW-1185">Reference proteome</keyword>
<name>A0ABM9DP01_9HYPH</name>
<dbReference type="Proteomes" id="UP001153050">
    <property type="component" value="Unassembled WGS sequence"/>
</dbReference>
<comment type="caution">
    <text evidence="1">The sequence shown here is derived from an EMBL/GenBank/DDBJ whole genome shotgun (WGS) entry which is preliminary data.</text>
</comment>
<sequence>MPHGLSWYFTALPGRPWLFSPHLGDRLWGMAYIALHNGSVGAWRRGRSALNCMDGNSLPR</sequence>
<evidence type="ECO:0000313" key="1">
    <source>
        <dbReference type="EMBL" id="CAH2398365.1"/>
    </source>
</evidence>
<gene>
    <name evidence="1" type="ORF">MES5069_20069</name>
</gene>
<protein>
    <submittedName>
        <fullName evidence="1">Uncharacterized protein</fullName>
    </submittedName>
</protein>
<evidence type="ECO:0000313" key="2">
    <source>
        <dbReference type="Proteomes" id="UP001153050"/>
    </source>
</evidence>
<proteinExistence type="predicted"/>